<dbReference type="AlphaFoldDB" id="A0AAD2HLQ5"/>
<keyword evidence="2" id="KW-1185">Reference proteome</keyword>
<dbReference type="Proteomes" id="UP001295794">
    <property type="component" value="Unassembled WGS sequence"/>
</dbReference>
<dbReference type="EMBL" id="CAVNYO010000419">
    <property type="protein sequence ID" value="CAK5277128.1"/>
    <property type="molecule type" value="Genomic_DNA"/>
</dbReference>
<evidence type="ECO:0000313" key="1">
    <source>
        <dbReference type="EMBL" id="CAK5277128.1"/>
    </source>
</evidence>
<organism evidence="1 2">
    <name type="scientific">Mycena citricolor</name>
    <dbReference type="NCBI Taxonomy" id="2018698"/>
    <lineage>
        <taxon>Eukaryota</taxon>
        <taxon>Fungi</taxon>
        <taxon>Dikarya</taxon>
        <taxon>Basidiomycota</taxon>
        <taxon>Agaricomycotina</taxon>
        <taxon>Agaricomycetes</taxon>
        <taxon>Agaricomycetidae</taxon>
        <taxon>Agaricales</taxon>
        <taxon>Marasmiineae</taxon>
        <taxon>Mycenaceae</taxon>
        <taxon>Mycena</taxon>
    </lineage>
</organism>
<evidence type="ECO:0000313" key="2">
    <source>
        <dbReference type="Proteomes" id="UP001295794"/>
    </source>
</evidence>
<comment type="caution">
    <text evidence="1">The sequence shown here is derived from an EMBL/GenBank/DDBJ whole genome shotgun (WGS) entry which is preliminary data.</text>
</comment>
<dbReference type="InterPro" id="IPR013083">
    <property type="entry name" value="Znf_RING/FYVE/PHD"/>
</dbReference>
<sequence>MLDMQDEAVQVRGDPPAYWREGMGFAKDRWEQRVLPLRPQGLPVPSEDIGYFDRSFNDAVLEERADPEQLAVFHLRGTGPEGVSAAVKALGGDDMSLSLMLSPHGNMGTAQRYHTREEIYLTDARPPAFANPPADLQCSVCYGILSHPVKVTCGHKFC</sequence>
<gene>
    <name evidence="1" type="ORF">MYCIT1_LOCUS25933</name>
</gene>
<accession>A0AAD2HLQ5</accession>
<proteinExistence type="predicted"/>
<protein>
    <submittedName>
        <fullName evidence="1">Uncharacterized protein</fullName>
    </submittedName>
</protein>
<name>A0AAD2HLQ5_9AGAR</name>
<dbReference type="Gene3D" id="3.30.40.10">
    <property type="entry name" value="Zinc/RING finger domain, C3HC4 (zinc finger)"/>
    <property type="match status" value="1"/>
</dbReference>
<reference evidence="1" key="1">
    <citation type="submission" date="2023-11" db="EMBL/GenBank/DDBJ databases">
        <authorList>
            <person name="De Vega J J."/>
            <person name="De Vega J J."/>
        </authorList>
    </citation>
    <scope>NUCLEOTIDE SEQUENCE</scope>
</reference>
<dbReference type="SUPFAM" id="SSF57850">
    <property type="entry name" value="RING/U-box"/>
    <property type="match status" value="1"/>
</dbReference>